<reference evidence="2" key="1">
    <citation type="submission" date="2016-02" db="EMBL/GenBank/DDBJ databases">
        <title>Comparative genomics of biotechnologically important yeasts.</title>
        <authorList>
            <consortium name="DOE Joint Genome Institute"/>
            <person name="Riley R."/>
            <person name="Haridas S."/>
            <person name="Wolfe K.H."/>
            <person name="Lopes M.R."/>
            <person name="Hittinger C.T."/>
            <person name="Goker M."/>
            <person name="Salamov A."/>
            <person name="Wisecaver J."/>
            <person name="Long T.M."/>
            <person name="Aerts A.L."/>
            <person name="Barry K."/>
            <person name="Choi C."/>
            <person name="Clum A."/>
            <person name="Coughlan A.Y."/>
            <person name="Deshpande S."/>
            <person name="Douglass A.P."/>
            <person name="Hanson S.J."/>
            <person name="Klenk H.-P."/>
            <person name="Labutti K."/>
            <person name="Lapidus A."/>
            <person name="Lindquist E."/>
            <person name="Lipzen A."/>
            <person name="Meier-Kolthoff J.P."/>
            <person name="Ohm R.A."/>
            <person name="Otillar R.P."/>
            <person name="Pangilinan J."/>
            <person name="Peng Y."/>
            <person name="Rokas A."/>
            <person name="Rosa C.A."/>
            <person name="Scheuner C."/>
            <person name="Sibirny A.A."/>
            <person name="Slot J.C."/>
            <person name="Stielow J.B."/>
            <person name="Sun H."/>
            <person name="Kurtzman C.P."/>
            <person name="Blackwell M."/>
            <person name="Jeffries T.W."/>
            <person name="Grigoriev I.V."/>
        </authorList>
    </citation>
    <scope>NUCLEOTIDE SEQUENCE [LARGE SCALE GENOMIC DNA]</scope>
    <source>
        <strain evidence="2">NRRL Y-17796</strain>
    </source>
</reference>
<dbReference type="GO" id="GO:0042393">
    <property type="term" value="F:histone binding"/>
    <property type="evidence" value="ECO:0007669"/>
    <property type="project" value="InterPro"/>
</dbReference>
<dbReference type="GO" id="GO:0005634">
    <property type="term" value="C:nucleus"/>
    <property type="evidence" value="ECO:0007669"/>
    <property type="project" value="InterPro"/>
</dbReference>
<evidence type="ECO:0000313" key="2">
    <source>
        <dbReference type="Proteomes" id="UP000095023"/>
    </source>
</evidence>
<organism evidence="1 2">
    <name type="scientific">Tortispora caseinolytica NRRL Y-17796</name>
    <dbReference type="NCBI Taxonomy" id="767744"/>
    <lineage>
        <taxon>Eukaryota</taxon>
        <taxon>Fungi</taxon>
        <taxon>Dikarya</taxon>
        <taxon>Ascomycota</taxon>
        <taxon>Saccharomycotina</taxon>
        <taxon>Trigonopsidomycetes</taxon>
        <taxon>Trigonopsidales</taxon>
        <taxon>Trigonopsidaceae</taxon>
        <taxon>Tortispora</taxon>
    </lineage>
</organism>
<dbReference type="AlphaFoldDB" id="A0A1E4TCR6"/>
<gene>
    <name evidence="1" type="ORF">CANCADRAFT_140095</name>
</gene>
<sequence length="149" mass="17333">MSDADASVESLNRLKRKWEDIERRYSRNFEDVSDVIDIMSGKIILDNGHLSSLKASKAWAEEDSDLDDRKRIKSADPVHTIFEKIIIEYERLAMDGKLYSQGHRVRIESTDQPDELGCLGTHRDVCMISNEDRVYKVKKGLYIRRRDES</sequence>
<dbReference type="OrthoDB" id="2420608at2759"/>
<name>A0A1E4TCR6_9ASCO</name>
<keyword evidence="2" id="KW-1185">Reference proteome</keyword>
<dbReference type="Pfam" id="PF10384">
    <property type="entry name" value="Scm3"/>
    <property type="match status" value="1"/>
</dbReference>
<dbReference type="GO" id="GO:0046982">
    <property type="term" value="F:protein heterodimerization activity"/>
    <property type="evidence" value="ECO:0007669"/>
    <property type="project" value="InterPro"/>
</dbReference>
<dbReference type="EMBL" id="KV453843">
    <property type="protein sequence ID" value="ODV89503.1"/>
    <property type="molecule type" value="Genomic_DNA"/>
</dbReference>
<protein>
    <submittedName>
        <fullName evidence="1">Uncharacterized protein</fullName>
    </submittedName>
</protein>
<accession>A0A1E4TCR6</accession>
<dbReference type="Gene3D" id="1.10.20.10">
    <property type="entry name" value="Histone, subunit A"/>
    <property type="match status" value="1"/>
</dbReference>
<dbReference type="InterPro" id="IPR009072">
    <property type="entry name" value="Histone-fold"/>
</dbReference>
<evidence type="ECO:0000313" key="1">
    <source>
        <dbReference type="EMBL" id="ODV89503.1"/>
    </source>
</evidence>
<dbReference type="InterPro" id="IPR018465">
    <property type="entry name" value="Scm3/HJURP"/>
</dbReference>
<dbReference type="Proteomes" id="UP000095023">
    <property type="component" value="Unassembled WGS sequence"/>
</dbReference>
<proteinExistence type="predicted"/>